<reference evidence="3" key="1">
    <citation type="submission" date="2009-09" db="EMBL/GenBank/DDBJ databases">
        <title>The complete genome of Nakamurella multipartita DSM 44233.</title>
        <authorList>
            <consortium name="US DOE Joint Genome Institute (JGI-PGF)"/>
            <person name="Lucas S."/>
            <person name="Copeland A."/>
            <person name="Lapidus A."/>
            <person name="Glavina del Rio T."/>
            <person name="Dalin E."/>
            <person name="Tice H."/>
            <person name="Bruce D."/>
            <person name="Goodwin L."/>
            <person name="Pitluck S."/>
            <person name="Kyrpides N."/>
            <person name="Mavromatis K."/>
            <person name="Ivanova N."/>
            <person name="Ovchinnikova G."/>
            <person name="Sims D."/>
            <person name="Meincke L."/>
            <person name="Brettin T."/>
            <person name="Detter J.C."/>
            <person name="Han C."/>
            <person name="Larimer F."/>
            <person name="Land M."/>
            <person name="Hauser L."/>
            <person name="Markowitz V."/>
            <person name="Cheng J.-F."/>
            <person name="Hugenholtz P."/>
            <person name="Woyke T."/>
            <person name="Wu D."/>
            <person name="Klenk H.-P."/>
            <person name="Eisen J.A."/>
        </authorList>
    </citation>
    <scope>NUCLEOTIDE SEQUENCE [LARGE SCALE GENOMIC DNA]</scope>
    <source>
        <strain evidence="3">ATCC 700099 / DSM 44233 / CIP 104796 / JCM 9543 / NBRC 105858 / Y-104</strain>
    </source>
</reference>
<evidence type="ECO:0000313" key="3">
    <source>
        <dbReference type="Proteomes" id="UP000002218"/>
    </source>
</evidence>
<feature type="compositionally biased region" description="Basic and acidic residues" evidence="1">
    <location>
        <begin position="229"/>
        <end position="251"/>
    </location>
</feature>
<evidence type="ECO:0000313" key="2">
    <source>
        <dbReference type="EMBL" id="ACV79592.1"/>
    </source>
</evidence>
<accession>C8XCY9</accession>
<dbReference type="InParanoid" id="C8XCY9"/>
<evidence type="ECO:0000256" key="1">
    <source>
        <dbReference type="SAM" id="MobiDB-lite"/>
    </source>
</evidence>
<sequence>MDRGGRDRRAEPFATPLRRGVDRRDPADPVGPHRGMPGYRDRLLAGPPQDEPIAPVDHPGDQFRVGRDRFAAHPGLDLEPGEPSGGQGDLLGILRVQRPRRPGHGRRLDQGRQPVVQQPQVRRGGRPGALRPGLGQLQGHLPAAVHGLDRGAGLVQRGGELVQGGRPVPNLRVDDGQQREAGHPQRGHRQPVQIAQRDQQRRPGRPGPVELVGQDGGQHRGADPVPVDQFRDGDPEPVRFGEHLEFGHARL</sequence>
<dbReference type="AlphaFoldDB" id="C8XCY9"/>
<feature type="compositionally biased region" description="Basic and acidic residues" evidence="1">
    <location>
        <begin position="1"/>
        <end position="11"/>
    </location>
</feature>
<keyword evidence="3" id="KW-1185">Reference proteome</keyword>
<protein>
    <submittedName>
        <fullName evidence="2">Uncharacterized protein</fullName>
    </submittedName>
</protein>
<feature type="region of interest" description="Disordered" evidence="1">
    <location>
        <begin position="159"/>
        <end position="251"/>
    </location>
</feature>
<gene>
    <name evidence="2" type="ordered locus">Namu_3261</name>
</gene>
<organism evidence="2 3">
    <name type="scientific">Nakamurella multipartita (strain ATCC 700099 / DSM 44233 / CIP 104796 / JCM 9543 / NBRC 105858 / Y-104)</name>
    <name type="common">Microsphaera multipartita</name>
    <dbReference type="NCBI Taxonomy" id="479431"/>
    <lineage>
        <taxon>Bacteria</taxon>
        <taxon>Bacillati</taxon>
        <taxon>Actinomycetota</taxon>
        <taxon>Actinomycetes</taxon>
        <taxon>Nakamurellales</taxon>
        <taxon>Nakamurellaceae</taxon>
        <taxon>Nakamurella</taxon>
    </lineage>
</organism>
<dbReference type="KEGG" id="nml:Namu_3261"/>
<feature type="region of interest" description="Disordered" evidence="1">
    <location>
        <begin position="1"/>
        <end position="136"/>
    </location>
</feature>
<dbReference type="EMBL" id="CP001737">
    <property type="protein sequence ID" value="ACV79592.1"/>
    <property type="molecule type" value="Genomic_DNA"/>
</dbReference>
<feature type="compositionally biased region" description="Basic and acidic residues" evidence="1">
    <location>
        <begin position="172"/>
        <end position="183"/>
    </location>
</feature>
<feature type="compositionally biased region" description="Basic and acidic residues" evidence="1">
    <location>
        <begin position="58"/>
        <end position="71"/>
    </location>
</feature>
<dbReference type="STRING" id="479431.Namu_3261"/>
<reference evidence="2 3" key="2">
    <citation type="journal article" date="2010" name="Stand. Genomic Sci.">
        <title>Complete genome sequence of Nakamurella multipartita type strain (Y-104).</title>
        <authorList>
            <person name="Tice H."/>
            <person name="Mayilraj S."/>
            <person name="Sims D."/>
            <person name="Lapidus A."/>
            <person name="Nolan M."/>
            <person name="Lucas S."/>
            <person name="Glavina Del Rio T."/>
            <person name="Copeland A."/>
            <person name="Cheng J.F."/>
            <person name="Meincke L."/>
            <person name="Bruce D."/>
            <person name="Goodwin L."/>
            <person name="Pitluck S."/>
            <person name="Ivanova N."/>
            <person name="Mavromatis K."/>
            <person name="Ovchinnikova G."/>
            <person name="Pati A."/>
            <person name="Chen A."/>
            <person name="Palaniappan K."/>
            <person name="Land M."/>
            <person name="Hauser L."/>
            <person name="Chang Y.J."/>
            <person name="Jeffries C.D."/>
            <person name="Detter J.C."/>
            <person name="Brettin T."/>
            <person name="Rohde M."/>
            <person name="Goker M."/>
            <person name="Bristow J."/>
            <person name="Eisen J.A."/>
            <person name="Markowitz V."/>
            <person name="Hugenholtz P."/>
            <person name="Kyrpides N.C."/>
            <person name="Klenk H.P."/>
            <person name="Chen F."/>
        </authorList>
    </citation>
    <scope>NUCLEOTIDE SEQUENCE [LARGE SCALE GENOMIC DNA]</scope>
    <source>
        <strain evidence="3">ATCC 700099 / DSM 44233 / CIP 104796 / JCM 9543 / NBRC 105858 / Y-104</strain>
    </source>
</reference>
<dbReference type="Proteomes" id="UP000002218">
    <property type="component" value="Chromosome"/>
</dbReference>
<feature type="compositionally biased region" description="Low complexity" evidence="1">
    <location>
        <begin position="111"/>
        <end position="136"/>
    </location>
</feature>
<name>C8XCY9_NAKMY</name>
<proteinExistence type="predicted"/>
<dbReference type="HOGENOM" id="CLU_1106227_0_0_11"/>